<dbReference type="InterPro" id="IPR011990">
    <property type="entry name" value="TPR-like_helical_dom_sf"/>
</dbReference>
<keyword evidence="2" id="KW-1185">Reference proteome</keyword>
<sequence length="110" mass="12910">MKPNRLEALFALLEETPNDPFLFYGIALEYLKTDENKAISYFEKLLTDFPDYVPTYYHAAQLYSELGRRPQAQQTYEKGLQVSSAQAEHHAYKELRSAYTNFMLEEDDEE</sequence>
<dbReference type="Gene3D" id="1.25.40.10">
    <property type="entry name" value="Tetratricopeptide repeat domain"/>
    <property type="match status" value="1"/>
</dbReference>
<dbReference type="EMBL" id="FOLE01000002">
    <property type="protein sequence ID" value="SFC07029.1"/>
    <property type="molecule type" value="Genomic_DNA"/>
</dbReference>
<dbReference type="Pfam" id="PF14559">
    <property type="entry name" value="TPR_19"/>
    <property type="match status" value="1"/>
</dbReference>
<dbReference type="SUPFAM" id="SSF48452">
    <property type="entry name" value="TPR-like"/>
    <property type="match status" value="1"/>
</dbReference>
<accession>A0A1I1G5C6</accession>
<organism evidence="1 2">
    <name type="scientific">Flexibacter flexilis DSM 6793</name>
    <dbReference type="NCBI Taxonomy" id="927664"/>
    <lineage>
        <taxon>Bacteria</taxon>
        <taxon>Pseudomonadati</taxon>
        <taxon>Bacteroidota</taxon>
        <taxon>Cytophagia</taxon>
        <taxon>Cytophagales</taxon>
        <taxon>Flexibacteraceae</taxon>
        <taxon>Flexibacter</taxon>
    </lineage>
</organism>
<reference evidence="1 2" key="1">
    <citation type="submission" date="2016-10" db="EMBL/GenBank/DDBJ databases">
        <authorList>
            <person name="de Groot N.N."/>
        </authorList>
    </citation>
    <scope>NUCLEOTIDE SEQUENCE [LARGE SCALE GENOMIC DNA]</scope>
    <source>
        <strain evidence="1 2">DSM 6793</strain>
    </source>
</reference>
<dbReference type="RefSeq" id="WP_091509315.1">
    <property type="nucleotide sequence ID" value="NZ_FOLE01000002.1"/>
</dbReference>
<gene>
    <name evidence="1" type="ORF">SAMN05421780_102466</name>
</gene>
<dbReference type="Proteomes" id="UP000199514">
    <property type="component" value="Unassembled WGS sequence"/>
</dbReference>
<dbReference type="AlphaFoldDB" id="A0A1I1G5C6"/>
<evidence type="ECO:0000313" key="1">
    <source>
        <dbReference type="EMBL" id="SFC07029.1"/>
    </source>
</evidence>
<protein>
    <submittedName>
        <fullName evidence="1">Tetratricopeptide repeat-containing protein</fullName>
    </submittedName>
</protein>
<dbReference type="STRING" id="927664.SAMN05421780_102466"/>
<evidence type="ECO:0000313" key="2">
    <source>
        <dbReference type="Proteomes" id="UP000199514"/>
    </source>
</evidence>
<proteinExistence type="predicted"/>
<name>A0A1I1G5C6_9BACT</name>
<dbReference type="OrthoDB" id="1524733at2"/>